<dbReference type="EMBL" id="OBQC01000007">
    <property type="protein sequence ID" value="SOC40096.1"/>
    <property type="molecule type" value="Genomic_DNA"/>
</dbReference>
<reference evidence="5" key="1">
    <citation type="submission" date="2017-08" db="EMBL/GenBank/DDBJ databases">
        <authorList>
            <person name="Varghese N."/>
            <person name="Submissions S."/>
        </authorList>
    </citation>
    <scope>NUCLEOTIDE SEQUENCE [LARGE SCALE GENOMIC DNA]</scope>
    <source>
        <strain evidence="5">JC23</strain>
    </source>
</reference>
<proteinExistence type="predicted"/>
<dbReference type="AlphaFoldDB" id="A0A285UHM0"/>
<evidence type="ECO:0000256" key="1">
    <source>
        <dbReference type="SAM" id="MobiDB-lite"/>
    </source>
</evidence>
<feature type="compositionally biased region" description="Basic and acidic residues" evidence="1">
    <location>
        <begin position="150"/>
        <end position="169"/>
    </location>
</feature>
<feature type="compositionally biased region" description="Acidic residues" evidence="1">
    <location>
        <begin position="170"/>
        <end position="179"/>
    </location>
</feature>
<dbReference type="Pfam" id="PF13115">
    <property type="entry name" value="YtkA"/>
    <property type="match status" value="1"/>
</dbReference>
<dbReference type="PROSITE" id="PS51257">
    <property type="entry name" value="PROKAR_LIPOPROTEIN"/>
    <property type="match status" value="1"/>
</dbReference>
<sequence>MKKWLFSFVAVPLLLVGCSDEQAEPVTEPIDISALEVKVDILTPEQVDVNVPVELAAHVHQNNQNLDDASVKFEVWESGLRNSGQMIDGTLEAEGVYKAEITFDHDGVYYMYAHTTASNGMHVMPKQQIVAGYPDMENVLPDDSTDSMDMEDHGDHGSSDTGEDHGEHGTDDDESEHGH</sequence>
<accession>A0A285UHM0</accession>
<feature type="domain" description="YtkA-like" evidence="3">
    <location>
        <begin position="36"/>
        <end position="114"/>
    </location>
</feature>
<feature type="signal peptide" evidence="2">
    <location>
        <begin position="1"/>
        <end position="23"/>
    </location>
</feature>
<keyword evidence="5" id="KW-1185">Reference proteome</keyword>
<name>A0A285UHM0_9BACL</name>
<dbReference type="InterPro" id="IPR032693">
    <property type="entry name" value="YtkA-like_dom"/>
</dbReference>
<feature type="region of interest" description="Disordered" evidence="1">
    <location>
        <begin position="136"/>
        <end position="179"/>
    </location>
</feature>
<evidence type="ECO:0000313" key="5">
    <source>
        <dbReference type="Proteomes" id="UP000219252"/>
    </source>
</evidence>
<evidence type="ECO:0000259" key="3">
    <source>
        <dbReference type="Pfam" id="PF13115"/>
    </source>
</evidence>
<gene>
    <name evidence="4" type="ORF">SAMN05877842_10775</name>
</gene>
<dbReference type="RefSeq" id="WP_097149668.1">
    <property type="nucleotide sequence ID" value="NZ_OBQC01000007.1"/>
</dbReference>
<evidence type="ECO:0000313" key="4">
    <source>
        <dbReference type="EMBL" id="SOC40096.1"/>
    </source>
</evidence>
<protein>
    <submittedName>
        <fullName evidence="4">YtkA-like protien</fullName>
    </submittedName>
</protein>
<dbReference type="OrthoDB" id="2679563at2"/>
<feature type="chain" id="PRO_5012990313" evidence="2">
    <location>
        <begin position="24"/>
        <end position="179"/>
    </location>
</feature>
<keyword evidence="2" id="KW-0732">Signal</keyword>
<dbReference type="Proteomes" id="UP000219252">
    <property type="component" value="Unassembled WGS sequence"/>
</dbReference>
<organism evidence="4 5">
    <name type="scientific">Ureibacillus acetophenoni</name>
    <dbReference type="NCBI Taxonomy" id="614649"/>
    <lineage>
        <taxon>Bacteria</taxon>
        <taxon>Bacillati</taxon>
        <taxon>Bacillota</taxon>
        <taxon>Bacilli</taxon>
        <taxon>Bacillales</taxon>
        <taxon>Caryophanaceae</taxon>
        <taxon>Ureibacillus</taxon>
    </lineage>
</organism>
<evidence type="ECO:0000256" key="2">
    <source>
        <dbReference type="SAM" id="SignalP"/>
    </source>
</evidence>